<organism evidence="3 4">
    <name type="scientific">Phaeosphaeria nodorum (strain SN15 / ATCC MYA-4574 / FGSC 10173)</name>
    <name type="common">Glume blotch fungus</name>
    <name type="synonym">Parastagonospora nodorum</name>
    <dbReference type="NCBI Taxonomy" id="321614"/>
    <lineage>
        <taxon>Eukaryota</taxon>
        <taxon>Fungi</taxon>
        <taxon>Dikarya</taxon>
        <taxon>Ascomycota</taxon>
        <taxon>Pezizomycotina</taxon>
        <taxon>Dothideomycetes</taxon>
        <taxon>Pleosporomycetidae</taxon>
        <taxon>Pleosporales</taxon>
        <taxon>Pleosporineae</taxon>
        <taxon>Phaeosphaeriaceae</taxon>
        <taxon>Parastagonospora</taxon>
    </lineage>
</organism>
<dbReference type="KEGG" id="pno:SNOG_03769"/>
<evidence type="ECO:0000256" key="1">
    <source>
        <dbReference type="SAM" id="SignalP"/>
    </source>
</evidence>
<dbReference type="InterPro" id="IPR056124">
    <property type="entry name" value="DUF7707"/>
</dbReference>
<reference evidence="4" key="1">
    <citation type="journal article" date="2007" name="Plant Cell">
        <title>Dothideomycete-plant interactions illuminated by genome sequencing and EST analysis of the wheat pathogen Stagonospora nodorum.</title>
        <authorList>
            <person name="Hane J.K."/>
            <person name="Lowe R.G."/>
            <person name="Solomon P.S."/>
            <person name="Tan K.C."/>
            <person name="Schoch C.L."/>
            <person name="Spatafora J.W."/>
            <person name="Crous P.W."/>
            <person name="Kodira C."/>
            <person name="Birren B.W."/>
            <person name="Galagan J.E."/>
            <person name="Torriani S.F."/>
            <person name="McDonald B.A."/>
            <person name="Oliver R.P."/>
        </authorList>
    </citation>
    <scope>NUCLEOTIDE SEQUENCE [LARGE SCALE GENOMIC DNA]</scope>
    <source>
        <strain evidence="4">SN15 / ATCC MYA-4574 / FGSC 10173</strain>
    </source>
</reference>
<feature type="domain" description="DUF7707" evidence="2">
    <location>
        <begin position="33"/>
        <end position="138"/>
    </location>
</feature>
<dbReference type="PANTHER" id="PTHR38118:SF2">
    <property type="entry name" value="CDP-ALCOHOL PHOSPHATIDYLTRANSFERASE PROTEIN"/>
    <property type="match status" value="1"/>
</dbReference>
<dbReference type="OMA" id="CSAQRNT"/>
<feature type="chain" id="PRO_5004178447" description="DUF7707 domain-containing protein" evidence="1">
    <location>
        <begin position="20"/>
        <end position="203"/>
    </location>
</feature>
<dbReference type="VEuPathDB" id="FungiDB:JI435_037690"/>
<gene>
    <name evidence="3" type="ORF">SNOG_03769</name>
</gene>
<dbReference type="AlphaFoldDB" id="Q0UWU5"/>
<dbReference type="InParanoid" id="Q0UWU5"/>
<evidence type="ECO:0000313" key="4">
    <source>
        <dbReference type="Proteomes" id="UP000001055"/>
    </source>
</evidence>
<accession>Q0UWU5</accession>
<feature type="signal peptide" evidence="1">
    <location>
        <begin position="1"/>
        <end position="19"/>
    </location>
</feature>
<sequence length="203" mass="20173">MLYSSLVVAASAFAGLASAQGNSSFNTPIPCCTVPTGSVPSSEKSAWCEANVNTCVDICGGQANIASNGNSCDDSSLSFTCKCSNGTDAQTAIAAYEQSVPAQMCYYWYGQCVNATNQNLAQQFECEKAKNATCGQLKIDESGAVTTASASSSGAQASRTAGSSPSGSGSAAPAASTGAAATFAQYGAPVVAGGFLALFGLAL</sequence>
<keyword evidence="1" id="KW-0732">Signal</keyword>
<dbReference type="EMBL" id="CH445329">
    <property type="protein sequence ID" value="EAT88974.1"/>
    <property type="molecule type" value="Genomic_DNA"/>
</dbReference>
<dbReference type="Pfam" id="PF24808">
    <property type="entry name" value="DUF7707"/>
    <property type="match status" value="1"/>
</dbReference>
<dbReference type="PANTHER" id="PTHR38118">
    <property type="entry name" value="ANCHORED CELL WALL PROTEIN 11-RELATED"/>
    <property type="match status" value="1"/>
</dbReference>
<dbReference type="Proteomes" id="UP000001055">
    <property type="component" value="Unassembled WGS sequence"/>
</dbReference>
<protein>
    <recommendedName>
        <fullName evidence="2">DUF7707 domain-containing protein</fullName>
    </recommendedName>
</protein>
<evidence type="ECO:0000313" key="3">
    <source>
        <dbReference type="EMBL" id="EAT88974.1"/>
    </source>
</evidence>
<name>Q0UWU5_PHANO</name>
<dbReference type="STRING" id="321614.Q0UWU5"/>
<evidence type="ECO:0000259" key="2">
    <source>
        <dbReference type="Pfam" id="PF24808"/>
    </source>
</evidence>
<dbReference type="GeneID" id="5971179"/>
<dbReference type="eggNOG" id="ENOG502SSWV">
    <property type="taxonomic scope" value="Eukaryota"/>
</dbReference>
<dbReference type="RefSeq" id="XP_001794316.1">
    <property type="nucleotide sequence ID" value="XM_001794264.1"/>
</dbReference>
<dbReference type="HOGENOM" id="CLU_084512_1_2_1"/>
<proteinExistence type="predicted"/>